<feature type="DNA-binding region" description="OmpR/PhoB-type" evidence="3">
    <location>
        <begin position="3"/>
        <end position="101"/>
    </location>
</feature>
<keyword evidence="2 3" id="KW-0238">DNA-binding</keyword>
<dbReference type="PROSITE" id="PS51755">
    <property type="entry name" value="OMPR_PHOB"/>
    <property type="match status" value="1"/>
</dbReference>
<name>A0A919BK27_9GAMM</name>
<dbReference type="InterPro" id="IPR001867">
    <property type="entry name" value="OmpR/PhoB-type_DNA-bd"/>
</dbReference>
<dbReference type="GO" id="GO:0003677">
    <property type="term" value="F:DNA binding"/>
    <property type="evidence" value="ECO:0007669"/>
    <property type="project" value="UniProtKB-UniRule"/>
</dbReference>
<dbReference type="Gene3D" id="1.10.10.10">
    <property type="entry name" value="Winged helix-like DNA-binding domain superfamily/Winged helix DNA-binding domain"/>
    <property type="match status" value="1"/>
</dbReference>
<reference evidence="6" key="2">
    <citation type="submission" date="2020-09" db="EMBL/GenBank/DDBJ databases">
        <authorList>
            <person name="Sun Q."/>
            <person name="Kim S."/>
        </authorList>
    </citation>
    <scope>NUCLEOTIDE SEQUENCE</scope>
    <source>
        <strain evidence="6">KCTC 42731</strain>
    </source>
</reference>
<dbReference type="InterPro" id="IPR036388">
    <property type="entry name" value="WH-like_DNA-bd_sf"/>
</dbReference>
<dbReference type="EMBL" id="BNCK01000006">
    <property type="protein sequence ID" value="GHF96992.1"/>
    <property type="molecule type" value="Genomic_DNA"/>
</dbReference>
<keyword evidence="4" id="KW-0472">Membrane</keyword>
<dbReference type="GO" id="GO:0000160">
    <property type="term" value="P:phosphorelay signal transduction system"/>
    <property type="evidence" value="ECO:0007669"/>
    <property type="project" value="InterPro"/>
</dbReference>
<dbReference type="GO" id="GO:0006355">
    <property type="term" value="P:regulation of DNA-templated transcription"/>
    <property type="evidence" value="ECO:0007669"/>
    <property type="project" value="InterPro"/>
</dbReference>
<keyword evidence="4" id="KW-0812">Transmembrane</keyword>
<evidence type="ECO:0000256" key="2">
    <source>
        <dbReference type="ARBA" id="ARBA00023125"/>
    </source>
</evidence>
<evidence type="ECO:0000256" key="3">
    <source>
        <dbReference type="PROSITE-ProRule" id="PRU01091"/>
    </source>
</evidence>
<reference evidence="6" key="1">
    <citation type="journal article" date="2014" name="Int. J. Syst. Evol. Microbiol.">
        <title>Complete genome sequence of Corynebacterium casei LMG S-19264T (=DSM 44701T), isolated from a smear-ripened cheese.</title>
        <authorList>
            <consortium name="US DOE Joint Genome Institute (JGI-PGF)"/>
            <person name="Walter F."/>
            <person name="Albersmeier A."/>
            <person name="Kalinowski J."/>
            <person name="Ruckert C."/>
        </authorList>
    </citation>
    <scope>NUCLEOTIDE SEQUENCE</scope>
    <source>
        <strain evidence="6">KCTC 42731</strain>
    </source>
</reference>
<evidence type="ECO:0000256" key="1">
    <source>
        <dbReference type="ARBA" id="ARBA00009820"/>
    </source>
</evidence>
<evidence type="ECO:0000313" key="7">
    <source>
        <dbReference type="Proteomes" id="UP000623842"/>
    </source>
</evidence>
<keyword evidence="7" id="KW-1185">Reference proteome</keyword>
<accession>A0A919BK27</accession>
<feature type="transmembrane region" description="Helical" evidence="4">
    <location>
        <begin position="123"/>
        <end position="143"/>
    </location>
</feature>
<gene>
    <name evidence="6" type="ORF">GCM10017161_26350</name>
</gene>
<dbReference type="InterPro" id="IPR016032">
    <property type="entry name" value="Sig_transdc_resp-reg_C-effctor"/>
</dbReference>
<evidence type="ECO:0000256" key="4">
    <source>
        <dbReference type="SAM" id="Phobius"/>
    </source>
</evidence>
<comment type="similarity">
    <text evidence="1">Belongs to the TolB family.</text>
</comment>
<dbReference type="Proteomes" id="UP000623842">
    <property type="component" value="Unassembled WGS sequence"/>
</dbReference>
<dbReference type="InterPro" id="IPR011659">
    <property type="entry name" value="WD40"/>
</dbReference>
<comment type="caution">
    <text evidence="6">The sequence shown here is derived from an EMBL/GenBank/DDBJ whole genome shotgun (WGS) entry which is preliminary data.</text>
</comment>
<dbReference type="PANTHER" id="PTHR36842">
    <property type="entry name" value="PROTEIN TOLB HOMOLOG"/>
    <property type="match status" value="1"/>
</dbReference>
<proteinExistence type="inferred from homology"/>
<dbReference type="CDD" id="cd00383">
    <property type="entry name" value="trans_reg_C"/>
    <property type="match status" value="1"/>
</dbReference>
<feature type="domain" description="OmpR/PhoB-type" evidence="5">
    <location>
        <begin position="3"/>
        <end position="101"/>
    </location>
</feature>
<dbReference type="SUPFAM" id="SSF82171">
    <property type="entry name" value="DPP6 N-terminal domain-like"/>
    <property type="match status" value="1"/>
</dbReference>
<dbReference type="Pfam" id="PF00486">
    <property type="entry name" value="Trans_reg_C"/>
    <property type="match status" value="1"/>
</dbReference>
<dbReference type="Gene3D" id="2.120.10.30">
    <property type="entry name" value="TolB, C-terminal domain"/>
    <property type="match status" value="2"/>
</dbReference>
<evidence type="ECO:0000313" key="6">
    <source>
        <dbReference type="EMBL" id="GHF96992.1"/>
    </source>
</evidence>
<organism evidence="6 7">
    <name type="scientific">Thalassotalea marina</name>
    <dbReference type="NCBI Taxonomy" id="1673741"/>
    <lineage>
        <taxon>Bacteria</taxon>
        <taxon>Pseudomonadati</taxon>
        <taxon>Pseudomonadota</taxon>
        <taxon>Gammaproteobacteria</taxon>
        <taxon>Alteromonadales</taxon>
        <taxon>Colwelliaceae</taxon>
        <taxon>Thalassotalea</taxon>
    </lineage>
</organism>
<dbReference type="InterPro" id="IPR011042">
    <property type="entry name" value="6-blade_b-propeller_TolB-like"/>
</dbReference>
<dbReference type="SUPFAM" id="SSF50993">
    <property type="entry name" value="Peptidase/esterase 'gauge' domain"/>
    <property type="match status" value="1"/>
</dbReference>
<dbReference type="SMART" id="SM00862">
    <property type="entry name" value="Trans_reg_C"/>
    <property type="match status" value="1"/>
</dbReference>
<dbReference type="Pfam" id="PF07676">
    <property type="entry name" value="PD40"/>
    <property type="match status" value="1"/>
</dbReference>
<sequence>MFATRFYVNNTLVDLLHSTVTIDDNTQSIEPKILKVLALLAKHQNEVVTHDVIKNAIWPNVEVVPNALQRCIAQLRKVLGDDAKRQEVIVTHPKIGYRLTARVEIIETNNKTLEQTATSPQRFSFKSGLILFLLVLVASVFFWHHQSSSPMVKYNYIQELTQSEENDLFPTFSPDGQYLIFTRMIGTCQSQIWAKHLESGKESQLTQVDAVYTLPSFSPDGSQIFTTVQESCTPQASTNNCWSIQSVDFAQALTAPAKLNTVHRCDQHLIELAHGLGNNKVAFLKMIQNRYQLMQVDNRTQVEQPIYQNSEKRIYYYDHHAATNTFAVIARDSDHNDWLILLDEQGQLISEVLIERPVQSGAYDYVEANFAANGEYLIYANNSGTFNLYLSGKTEEITIAEKGIIMVTAAPDMQSLVGVRGHVDTDVALINLADEATWQSVQGSFNQEFQPYKSLSRSTAVERKAKFQPNGDLIAYISDKNGSEQVWLTDLQHAYPLTRFRQGSNLNDIHWSPDGTHLLLSANDQLVQVDLQGNSQIHAVSVPVRFVLDWYSDNEVLISANHHKVRELYVVNLTNGELTSLGIDNVASAAIRDDTLYVLDRDDRLMQIAMAELQQTSPEVLAEQVDVAVFAIDGVYWTNHKTRHLMSKSYNQSSINTLMTLKDKTTFITDVKADNLLTTQIISARKELVKLF</sequence>
<dbReference type="AlphaFoldDB" id="A0A919BK27"/>
<protein>
    <recommendedName>
        <fullName evidence="5">OmpR/PhoB-type domain-containing protein</fullName>
    </recommendedName>
</protein>
<dbReference type="RefSeq" id="WP_189771411.1">
    <property type="nucleotide sequence ID" value="NZ_BNCK01000006.1"/>
</dbReference>
<keyword evidence="4" id="KW-1133">Transmembrane helix</keyword>
<evidence type="ECO:0000259" key="5">
    <source>
        <dbReference type="PROSITE" id="PS51755"/>
    </source>
</evidence>
<dbReference type="SUPFAM" id="SSF46894">
    <property type="entry name" value="C-terminal effector domain of the bipartite response regulators"/>
    <property type="match status" value="1"/>
</dbReference>